<feature type="region of interest" description="Disordered" evidence="1">
    <location>
        <begin position="1"/>
        <end position="84"/>
    </location>
</feature>
<organism evidence="2 3">
    <name type="scientific">Trifolium medium</name>
    <dbReference type="NCBI Taxonomy" id="97028"/>
    <lineage>
        <taxon>Eukaryota</taxon>
        <taxon>Viridiplantae</taxon>
        <taxon>Streptophyta</taxon>
        <taxon>Embryophyta</taxon>
        <taxon>Tracheophyta</taxon>
        <taxon>Spermatophyta</taxon>
        <taxon>Magnoliopsida</taxon>
        <taxon>eudicotyledons</taxon>
        <taxon>Gunneridae</taxon>
        <taxon>Pentapetalae</taxon>
        <taxon>rosids</taxon>
        <taxon>fabids</taxon>
        <taxon>Fabales</taxon>
        <taxon>Fabaceae</taxon>
        <taxon>Papilionoideae</taxon>
        <taxon>50 kb inversion clade</taxon>
        <taxon>NPAAA clade</taxon>
        <taxon>Hologalegina</taxon>
        <taxon>IRL clade</taxon>
        <taxon>Trifolieae</taxon>
        <taxon>Trifolium</taxon>
    </lineage>
</organism>
<dbReference type="EMBL" id="LXQA010599523">
    <property type="protein sequence ID" value="MCI61412.1"/>
    <property type="molecule type" value="Genomic_DNA"/>
</dbReference>
<feature type="non-terminal residue" evidence="2">
    <location>
        <position position="1"/>
    </location>
</feature>
<evidence type="ECO:0000313" key="2">
    <source>
        <dbReference type="EMBL" id="MCI61412.1"/>
    </source>
</evidence>
<protein>
    <submittedName>
        <fullName evidence="2">Uncharacterized protein</fullName>
    </submittedName>
</protein>
<name>A0A392TKB0_9FABA</name>
<dbReference type="AlphaFoldDB" id="A0A392TKB0"/>
<evidence type="ECO:0000256" key="1">
    <source>
        <dbReference type="SAM" id="MobiDB-lite"/>
    </source>
</evidence>
<feature type="compositionally biased region" description="Polar residues" evidence="1">
    <location>
        <begin position="66"/>
        <end position="84"/>
    </location>
</feature>
<dbReference type="Proteomes" id="UP000265520">
    <property type="component" value="Unassembled WGS sequence"/>
</dbReference>
<reference evidence="2 3" key="1">
    <citation type="journal article" date="2018" name="Front. Plant Sci.">
        <title>Red Clover (Trifolium pratense) and Zigzag Clover (T. medium) - A Picture of Genomic Similarities and Differences.</title>
        <authorList>
            <person name="Dluhosova J."/>
            <person name="Istvanek J."/>
            <person name="Nedelnik J."/>
            <person name="Repkova J."/>
        </authorList>
    </citation>
    <scope>NUCLEOTIDE SEQUENCE [LARGE SCALE GENOMIC DNA]</scope>
    <source>
        <strain evidence="3">cv. 10/8</strain>
        <tissue evidence="2">Leaf</tissue>
    </source>
</reference>
<feature type="compositionally biased region" description="Basic and acidic residues" evidence="1">
    <location>
        <begin position="1"/>
        <end position="10"/>
    </location>
</feature>
<accession>A0A392TKB0</accession>
<proteinExistence type="predicted"/>
<comment type="caution">
    <text evidence="2">The sequence shown here is derived from an EMBL/GenBank/DDBJ whole genome shotgun (WGS) entry which is preliminary data.</text>
</comment>
<evidence type="ECO:0000313" key="3">
    <source>
        <dbReference type="Proteomes" id="UP000265520"/>
    </source>
</evidence>
<sequence>TNSDDDASKGEKRKKKKSEDDRISLLIPGKGEGISGEVTSEGDMAVSQPGAKKKKIMTRGIKSRTMGLTHNSAQDGTTTPSEGT</sequence>
<keyword evidence="3" id="KW-1185">Reference proteome</keyword>